<name>A0A177B8Y1_9BILA</name>
<accession>A0A177B8Y1</accession>
<proteinExistence type="predicted"/>
<keyword evidence="2" id="KW-1185">Reference proteome</keyword>
<dbReference type="EMBL" id="LWCA01000113">
    <property type="protein sequence ID" value="OAF70759.1"/>
    <property type="molecule type" value="Genomic_DNA"/>
</dbReference>
<evidence type="ECO:0000313" key="2">
    <source>
        <dbReference type="Proteomes" id="UP000078046"/>
    </source>
</evidence>
<gene>
    <name evidence="1" type="ORF">A3Q56_01489</name>
</gene>
<reference evidence="1 2" key="1">
    <citation type="submission" date="2016-04" db="EMBL/GenBank/DDBJ databases">
        <title>The genome of Intoshia linei affirms orthonectids as highly simplified spiralians.</title>
        <authorList>
            <person name="Mikhailov K.V."/>
            <person name="Slusarev G.S."/>
            <person name="Nikitin M.A."/>
            <person name="Logacheva M.D."/>
            <person name="Penin A."/>
            <person name="Aleoshin V."/>
            <person name="Panchin Y.V."/>
        </authorList>
    </citation>
    <scope>NUCLEOTIDE SEQUENCE [LARGE SCALE GENOMIC DNA]</scope>
    <source>
        <strain evidence="1">Intl2013</strain>
        <tissue evidence="1">Whole animal</tissue>
    </source>
</reference>
<comment type="caution">
    <text evidence="1">The sequence shown here is derived from an EMBL/GenBank/DDBJ whole genome shotgun (WGS) entry which is preliminary data.</text>
</comment>
<protein>
    <submittedName>
        <fullName evidence="1">Uncharacterized protein</fullName>
    </submittedName>
</protein>
<organism evidence="1 2">
    <name type="scientific">Intoshia linei</name>
    <dbReference type="NCBI Taxonomy" id="1819745"/>
    <lineage>
        <taxon>Eukaryota</taxon>
        <taxon>Metazoa</taxon>
        <taxon>Spiralia</taxon>
        <taxon>Lophotrochozoa</taxon>
        <taxon>Mesozoa</taxon>
        <taxon>Orthonectida</taxon>
        <taxon>Rhopaluridae</taxon>
        <taxon>Intoshia</taxon>
    </lineage>
</organism>
<evidence type="ECO:0000313" key="1">
    <source>
        <dbReference type="EMBL" id="OAF70759.1"/>
    </source>
</evidence>
<dbReference type="AlphaFoldDB" id="A0A177B8Y1"/>
<sequence>MLCGGFTNLTQCLCANLCYDCTGHLKCGNLPKFQFSSVYSLQNVNSECDTSIVNYKCMSDKTPTFFEIQCYGTDWMIPPVLCQAESVKKMVIPIKHNKVSSISSREETKDGELV</sequence>
<dbReference type="Proteomes" id="UP000078046">
    <property type="component" value="Unassembled WGS sequence"/>
</dbReference>